<dbReference type="PANTHER" id="PTHR41260">
    <property type="entry name" value="PROTEIN ECSC"/>
    <property type="match status" value="1"/>
</dbReference>
<dbReference type="RefSeq" id="WP_236455351.1">
    <property type="nucleotide sequence ID" value="NZ_CBCSGE010000004.1"/>
</dbReference>
<proteinExistence type="predicted"/>
<feature type="transmembrane region" description="Helical" evidence="1">
    <location>
        <begin position="85"/>
        <end position="106"/>
    </location>
</feature>
<sequence length="266" mass="29458">MTPEEQKLLRQAKSNLENIGLIMSGVNYVGDKLESTINYLPKTAQSKVSKIAQNVLLKVMKTNLLTMHKDKPFKKPKSSIYKTSVTASGIGLGFLGFVGFSADLLFTTKMMMRSILDIARSKGEDIHTTETQLECLTIFALGGTSKEDDSLETSYYAIRMGLRTAIDASSKYITENGLKTAINKLATSAPIMQLITKITTRFKITALEKFAAEGIPIAGAIGAGTLNLVFMNHFQKMAEAHFTIKQLERKYGEEQVKMHYKAIIEE</sequence>
<keyword evidence="1" id="KW-0812">Transmembrane</keyword>
<dbReference type="PANTHER" id="PTHR41260:SF1">
    <property type="entry name" value="PROTEIN ECSC"/>
    <property type="match status" value="1"/>
</dbReference>
<accession>A0ABV5GQD2</accession>
<dbReference type="EMBL" id="JBHMEY010000060">
    <property type="protein sequence ID" value="MFB9097605.1"/>
    <property type="molecule type" value="Genomic_DNA"/>
</dbReference>
<name>A0ABV5GQD2_9FLAO</name>
<keyword evidence="1" id="KW-0472">Membrane</keyword>
<protein>
    <submittedName>
        <fullName evidence="2">EcsC family protein</fullName>
    </submittedName>
</protein>
<evidence type="ECO:0000256" key="1">
    <source>
        <dbReference type="SAM" id="Phobius"/>
    </source>
</evidence>
<keyword evidence="3" id="KW-1185">Reference proteome</keyword>
<comment type="caution">
    <text evidence="2">The sequence shown here is derived from an EMBL/GenBank/DDBJ whole genome shotgun (WGS) entry which is preliminary data.</text>
</comment>
<dbReference type="Proteomes" id="UP001589607">
    <property type="component" value="Unassembled WGS sequence"/>
</dbReference>
<organism evidence="2 3">
    <name type="scientific">Flavobacterium jumunjinense</name>
    <dbReference type="NCBI Taxonomy" id="998845"/>
    <lineage>
        <taxon>Bacteria</taxon>
        <taxon>Pseudomonadati</taxon>
        <taxon>Bacteroidota</taxon>
        <taxon>Flavobacteriia</taxon>
        <taxon>Flavobacteriales</taxon>
        <taxon>Flavobacteriaceae</taxon>
        <taxon>Flavobacterium</taxon>
    </lineage>
</organism>
<dbReference type="Pfam" id="PF12787">
    <property type="entry name" value="EcsC"/>
    <property type="match status" value="1"/>
</dbReference>
<gene>
    <name evidence="2" type="ORF">ACFFVF_13870</name>
</gene>
<reference evidence="2 3" key="1">
    <citation type="submission" date="2024-09" db="EMBL/GenBank/DDBJ databases">
        <authorList>
            <person name="Sun Q."/>
            <person name="Mori K."/>
        </authorList>
    </citation>
    <scope>NUCLEOTIDE SEQUENCE [LARGE SCALE GENOMIC DNA]</scope>
    <source>
        <strain evidence="2 3">CECT 7955</strain>
    </source>
</reference>
<dbReference type="InterPro" id="IPR024787">
    <property type="entry name" value="EcsC"/>
</dbReference>
<keyword evidence="1" id="KW-1133">Transmembrane helix</keyword>
<evidence type="ECO:0000313" key="3">
    <source>
        <dbReference type="Proteomes" id="UP001589607"/>
    </source>
</evidence>
<evidence type="ECO:0000313" key="2">
    <source>
        <dbReference type="EMBL" id="MFB9097605.1"/>
    </source>
</evidence>